<organism evidence="3 4">
    <name type="scientific">Paracoccus fistulariae</name>
    <dbReference type="NCBI Taxonomy" id="658446"/>
    <lineage>
        <taxon>Bacteria</taxon>
        <taxon>Pseudomonadati</taxon>
        <taxon>Pseudomonadota</taxon>
        <taxon>Alphaproteobacteria</taxon>
        <taxon>Rhodobacterales</taxon>
        <taxon>Paracoccaceae</taxon>
        <taxon>Paracoccus</taxon>
    </lineage>
</organism>
<proteinExistence type="predicted"/>
<feature type="transmembrane region" description="Helical" evidence="2">
    <location>
        <begin position="104"/>
        <end position="126"/>
    </location>
</feature>
<evidence type="ECO:0000313" key="3">
    <source>
        <dbReference type="EMBL" id="WCR06155.1"/>
    </source>
</evidence>
<evidence type="ECO:0000256" key="1">
    <source>
        <dbReference type="SAM" id="Coils"/>
    </source>
</evidence>
<keyword evidence="4" id="KW-1185">Reference proteome</keyword>
<gene>
    <name evidence="3" type="ORF">JHX87_11680</name>
</gene>
<protein>
    <submittedName>
        <fullName evidence="3">YIP1 family protein</fullName>
    </submittedName>
</protein>
<keyword evidence="2" id="KW-1133">Transmembrane helix</keyword>
<dbReference type="EMBL" id="CP067136">
    <property type="protein sequence ID" value="WCR06155.1"/>
    <property type="molecule type" value="Genomic_DNA"/>
</dbReference>
<evidence type="ECO:0000256" key="2">
    <source>
        <dbReference type="SAM" id="Phobius"/>
    </source>
</evidence>
<evidence type="ECO:0000313" key="4">
    <source>
        <dbReference type="Proteomes" id="UP001219349"/>
    </source>
</evidence>
<keyword evidence="2" id="KW-0812">Transmembrane</keyword>
<feature type="transmembrane region" description="Helical" evidence="2">
    <location>
        <begin position="70"/>
        <end position="92"/>
    </location>
</feature>
<dbReference type="RefSeq" id="WP_271886588.1">
    <property type="nucleotide sequence ID" value="NZ_CP067136.1"/>
</dbReference>
<dbReference type="Proteomes" id="UP001219349">
    <property type="component" value="Chromosome"/>
</dbReference>
<keyword evidence="2" id="KW-0472">Membrane</keyword>
<feature type="coiled-coil region" evidence="1">
    <location>
        <begin position="269"/>
        <end position="307"/>
    </location>
</feature>
<feature type="transmembrane region" description="Helical" evidence="2">
    <location>
        <begin position="21"/>
        <end position="50"/>
    </location>
</feature>
<sequence length="350" mass="36063">MTDIRQTGAYMRETQLDRGGRSAWGAILVGSVIGLAVFAMLSLLGVGLGLTAIEIGEDNPLGGVPTASPIWLFVSQIISLGIGGFVAGRLAGVLHGIGSMLHGAAVWALSTLVAAWLAVSASVGLFNMTGSAIGMVGSAVSNAASATGGAVQAMMPEDVNLPDLAVSQLGLEDLPDPVAARLREAGITPENFRTEAREAFRDVISRSEQARARRAISNSAVDILRNPSDIEAELQQLADTLVGGEDAVLSEEDRAEALRVMESRLGLTRQEANAYIDQVEARLTEARAEAEAAIAEARQSFEETKAAAVEAADQAADMAAAAALMAALASLIGLVAAAAGAHLGRPVDID</sequence>
<accession>A0ABY7SGL5</accession>
<name>A0ABY7SGL5_9RHOB</name>
<reference evidence="3 4" key="1">
    <citation type="submission" date="2021-01" db="EMBL/GenBank/DDBJ databases">
        <title>Biogeographic distribution of Paracoccus.</title>
        <authorList>
            <person name="Hollensteiner J."/>
            <person name="Leineberger J."/>
            <person name="Brinkhoff T."/>
            <person name="Daniel R."/>
        </authorList>
    </citation>
    <scope>NUCLEOTIDE SEQUENCE [LARGE SCALE GENOMIC DNA]</scope>
    <source>
        <strain evidence="3 4">KCTC 22803</strain>
    </source>
</reference>
<keyword evidence="1" id="KW-0175">Coiled coil</keyword>
<feature type="transmembrane region" description="Helical" evidence="2">
    <location>
        <begin position="318"/>
        <end position="341"/>
    </location>
</feature>